<feature type="domain" description="Peptidase S1" evidence="13">
    <location>
        <begin position="359"/>
        <end position="598"/>
    </location>
</feature>
<dbReference type="Proteomes" id="UP001168821">
    <property type="component" value="Unassembled WGS sequence"/>
</dbReference>
<feature type="region of interest" description="Disordered" evidence="12">
    <location>
        <begin position="1"/>
        <end position="24"/>
    </location>
</feature>
<keyword evidence="3 11" id="KW-0645">Protease</keyword>
<dbReference type="InterPro" id="IPR038565">
    <property type="entry name" value="CLIP_sf"/>
</dbReference>
<accession>A0AA38HZV7</accession>
<dbReference type="PROSITE" id="PS50240">
    <property type="entry name" value="TRYPSIN_DOM"/>
    <property type="match status" value="2"/>
</dbReference>
<dbReference type="InterPro" id="IPR009003">
    <property type="entry name" value="Peptidase_S1_PA"/>
</dbReference>
<dbReference type="InterPro" id="IPR018114">
    <property type="entry name" value="TRYPSIN_HIS"/>
</dbReference>
<evidence type="ECO:0000256" key="7">
    <source>
        <dbReference type="ARBA" id="ARBA00023145"/>
    </source>
</evidence>
<evidence type="ECO:0000256" key="4">
    <source>
        <dbReference type="ARBA" id="ARBA00022729"/>
    </source>
</evidence>
<proteinExistence type="inferred from homology"/>
<keyword evidence="9" id="KW-0325">Glycoprotein</keyword>
<reference evidence="14" key="1">
    <citation type="journal article" date="2023" name="G3 (Bethesda)">
        <title>Whole genome assemblies of Zophobas morio and Tenebrio molitor.</title>
        <authorList>
            <person name="Kaur S."/>
            <person name="Stinson S.A."/>
            <person name="diCenzo G.C."/>
        </authorList>
    </citation>
    <scope>NUCLEOTIDE SEQUENCE</scope>
    <source>
        <strain evidence="14">QUZm001</strain>
    </source>
</reference>
<dbReference type="InterPro" id="IPR001314">
    <property type="entry name" value="Peptidase_S1A"/>
</dbReference>
<dbReference type="InterPro" id="IPR051487">
    <property type="entry name" value="Ser/Thr_Proteases_Immune/Dev"/>
</dbReference>
<feature type="region of interest" description="Disordered" evidence="12">
    <location>
        <begin position="312"/>
        <end position="337"/>
    </location>
</feature>
<evidence type="ECO:0000313" key="15">
    <source>
        <dbReference type="Proteomes" id="UP001168821"/>
    </source>
</evidence>
<organism evidence="14 15">
    <name type="scientific">Zophobas morio</name>
    <dbReference type="NCBI Taxonomy" id="2755281"/>
    <lineage>
        <taxon>Eukaryota</taxon>
        <taxon>Metazoa</taxon>
        <taxon>Ecdysozoa</taxon>
        <taxon>Arthropoda</taxon>
        <taxon>Hexapoda</taxon>
        <taxon>Insecta</taxon>
        <taxon>Pterygota</taxon>
        <taxon>Neoptera</taxon>
        <taxon>Endopterygota</taxon>
        <taxon>Coleoptera</taxon>
        <taxon>Polyphaga</taxon>
        <taxon>Cucujiformia</taxon>
        <taxon>Tenebrionidae</taxon>
        <taxon>Zophobas</taxon>
    </lineage>
</organism>
<keyword evidence="2" id="KW-0964">Secreted</keyword>
<evidence type="ECO:0000256" key="2">
    <source>
        <dbReference type="ARBA" id="ARBA00022525"/>
    </source>
</evidence>
<dbReference type="FunFam" id="2.40.10.10:FF:000146">
    <property type="entry name" value="Serine protease 53"/>
    <property type="match status" value="1"/>
</dbReference>
<dbReference type="InterPro" id="IPR001254">
    <property type="entry name" value="Trypsin_dom"/>
</dbReference>
<dbReference type="FunFam" id="2.40.10.10:FF:000028">
    <property type="entry name" value="Serine protease easter"/>
    <property type="match status" value="1"/>
</dbReference>
<evidence type="ECO:0000256" key="6">
    <source>
        <dbReference type="ARBA" id="ARBA00022825"/>
    </source>
</evidence>
<keyword evidence="8" id="KW-1015">Disulfide bond</keyword>
<feature type="domain" description="Peptidase S1" evidence="13">
    <location>
        <begin position="44"/>
        <end position="285"/>
    </location>
</feature>
<dbReference type="Gene3D" id="3.30.1640.30">
    <property type="match status" value="1"/>
</dbReference>
<sequence>MIVRLNEEQPPKQTSDQHGDPNRKSQKVCVKYSKNLPPVLFFSLLGDERAQIGEFPHMAALGFFSNEDKVYRFDCGGTLISPYYIVTAAHCIINIQHNELKIVRLGVINVPEKVDNPDPKLDYNVINITIHKKYNAREKLNDIALVKLEKKIVFNENIRPACLYTKNDDPKGLVVTGWEPERIEERNSTLQKATLNSVPLQECNRTYYTRFHRDIRENQICAVNSVNDDVCQRGGDGPLQIQSSTINLYKVVGITSYGVGCGGSNCHNSNAPGKCIPITKCTSAWEAVKKQRSHGLKRCGFQGIVEIVCCPDSETDKPPNDDDDNEKPTSFRGGDVTRKSQKACDKYSRTLPIVLFYHIVGGENAQLREFPHMAALGFFIKEENMYRFDCGGTLISPYYIVTAAHCLVNVQGNELKIARLGVINVPGMVEKPDPKIDYNVIDVKIHKQYNGRKRFNDIALVKLEKAVTFTDTIRPACLYTKNDNPDKIMVTGWGAVGLGKQRSNILQKATLNPVSLQECSLIYQKKVQKQITKNHICAASNMSDACQGDSGGPLQTQSKANILTIVGIISYGITCGSRYPGVYTRISRYLDWIEEVVWPGAV</sequence>
<protein>
    <recommendedName>
        <fullName evidence="13">Peptidase S1 domain-containing protein</fullName>
    </recommendedName>
</protein>
<dbReference type="GO" id="GO:0006508">
    <property type="term" value="P:proteolysis"/>
    <property type="evidence" value="ECO:0007669"/>
    <property type="project" value="UniProtKB-KW"/>
</dbReference>
<dbReference type="Gene3D" id="2.40.10.10">
    <property type="entry name" value="Trypsin-like serine proteases"/>
    <property type="match status" value="3"/>
</dbReference>
<evidence type="ECO:0000256" key="10">
    <source>
        <dbReference type="ARBA" id="ARBA00024195"/>
    </source>
</evidence>
<evidence type="ECO:0000259" key="13">
    <source>
        <dbReference type="PROSITE" id="PS50240"/>
    </source>
</evidence>
<evidence type="ECO:0000313" key="14">
    <source>
        <dbReference type="EMBL" id="KAJ3645851.1"/>
    </source>
</evidence>
<dbReference type="PROSITE" id="PS00135">
    <property type="entry name" value="TRYPSIN_SER"/>
    <property type="match status" value="1"/>
</dbReference>
<name>A0AA38HZV7_9CUCU</name>
<dbReference type="GO" id="GO:0004252">
    <property type="term" value="F:serine-type endopeptidase activity"/>
    <property type="evidence" value="ECO:0007669"/>
    <property type="project" value="InterPro"/>
</dbReference>
<evidence type="ECO:0000256" key="8">
    <source>
        <dbReference type="ARBA" id="ARBA00023157"/>
    </source>
</evidence>
<dbReference type="GO" id="GO:0005576">
    <property type="term" value="C:extracellular region"/>
    <property type="evidence" value="ECO:0007669"/>
    <property type="project" value="UniProtKB-SubCell"/>
</dbReference>
<keyword evidence="4" id="KW-0732">Signal</keyword>
<keyword evidence="6 11" id="KW-0720">Serine protease</keyword>
<dbReference type="Pfam" id="PF00089">
    <property type="entry name" value="Trypsin"/>
    <property type="match status" value="2"/>
</dbReference>
<comment type="caution">
    <text evidence="14">The sequence shown here is derived from an EMBL/GenBank/DDBJ whole genome shotgun (WGS) entry which is preliminary data.</text>
</comment>
<evidence type="ECO:0000256" key="5">
    <source>
        <dbReference type="ARBA" id="ARBA00022801"/>
    </source>
</evidence>
<dbReference type="EMBL" id="JALNTZ010000007">
    <property type="protein sequence ID" value="KAJ3645851.1"/>
    <property type="molecule type" value="Genomic_DNA"/>
</dbReference>
<dbReference type="InterPro" id="IPR043504">
    <property type="entry name" value="Peptidase_S1_PA_chymotrypsin"/>
</dbReference>
<evidence type="ECO:0000256" key="12">
    <source>
        <dbReference type="SAM" id="MobiDB-lite"/>
    </source>
</evidence>
<comment type="subcellular location">
    <subcellularLocation>
        <location evidence="1">Secreted</location>
    </subcellularLocation>
</comment>
<dbReference type="InterPro" id="IPR022700">
    <property type="entry name" value="CLIP"/>
</dbReference>
<dbReference type="PANTHER" id="PTHR24256">
    <property type="entry name" value="TRYPTASE-RELATED"/>
    <property type="match status" value="1"/>
</dbReference>
<comment type="similarity">
    <text evidence="10">Belongs to the peptidase S1 family. CLIP subfamily.</text>
</comment>
<dbReference type="PRINTS" id="PR00722">
    <property type="entry name" value="CHYMOTRYPSIN"/>
</dbReference>
<evidence type="ECO:0000256" key="3">
    <source>
        <dbReference type="ARBA" id="ARBA00022670"/>
    </source>
</evidence>
<keyword evidence="15" id="KW-1185">Reference proteome</keyword>
<keyword evidence="5 11" id="KW-0378">Hydrolase</keyword>
<dbReference type="SUPFAM" id="SSF50494">
    <property type="entry name" value="Trypsin-like serine proteases"/>
    <property type="match status" value="2"/>
</dbReference>
<evidence type="ECO:0000256" key="1">
    <source>
        <dbReference type="ARBA" id="ARBA00004613"/>
    </source>
</evidence>
<dbReference type="PROSITE" id="PS00134">
    <property type="entry name" value="TRYPSIN_HIS"/>
    <property type="match status" value="1"/>
</dbReference>
<dbReference type="AlphaFoldDB" id="A0AA38HZV7"/>
<evidence type="ECO:0000256" key="11">
    <source>
        <dbReference type="RuleBase" id="RU363034"/>
    </source>
</evidence>
<dbReference type="CDD" id="cd00190">
    <property type="entry name" value="Tryp_SPc"/>
    <property type="match status" value="2"/>
</dbReference>
<gene>
    <name evidence="14" type="ORF">Zmor_023476</name>
</gene>
<feature type="compositionally biased region" description="Basic and acidic residues" evidence="12">
    <location>
        <begin position="1"/>
        <end position="23"/>
    </location>
</feature>
<dbReference type="SMART" id="SM00680">
    <property type="entry name" value="CLIP"/>
    <property type="match status" value="1"/>
</dbReference>
<evidence type="ECO:0000256" key="9">
    <source>
        <dbReference type="ARBA" id="ARBA00023180"/>
    </source>
</evidence>
<keyword evidence="7" id="KW-0865">Zymogen</keyword>
<dbReference type="InterPro" id="IPR033116">
    <property type="entry name" value="TRYPSIN_SER"/>
</dbReference>
<dbReference type="SMART" id="SM00020">
    <property type="entry name" value="Tryp_SPc"/>
    <property type="match status" value="2"/>
</dbReference>